<proteinExistence type="predicted"/>
<sequence>MPGDESFQSPEMLDVQRKIRMMVVSSILIMGLGIFSILGVIIYKSVANNESAENGQGDPVIVGNQLKAGESVRSMIVENGTIYLLVDGEDRTSLMTVDKKSGSVSRRIEFIPQGQ</sequence>
<keyword evidence="1" id="KW-0812">Transmembrane</keyword>
<protein>
    <submittedName>
        <fullName evidence="2">Uncharacterized protein</fullName>
    </submittedName>
</protein>
<name>A0A1I5HRV0_9HYPH</name>
<feature type="transmembrane region" description="Helical" evidence="1">
    <location>
        <begin position="21"/>
        <end position="43"/>
    </location>
</feature>
<dbReference type="Proteomes" id="UP000199236">
    <property type="component" value="Unassembled WGS sequence"/>
</dbReference>
<reference evidence="2 3" key="1">
    <citation type="submission" date="2016-10" db="EMBL/GenBank/DDBJ databases">
        <authorList>
            <person name="de Groot N.N."/>
        </authorList>
    </citation>
    <scope>NUCLEOTIDE SEQUENCE [LARGE SCALE GENOMIC DNA]</scope>
    <source>
        <strain evidence="2 3">CGMCC 1.9157</strain>
    </source>
</reference>
<dbReference type="AlphaFoldDB" id="A0A1I5HRV0"/>
<evidence type="ECO:0000313" key="3">
    <source>
        <dbReference type="Proteomes" id="UP000199236"/>
    </source>
</evidence>
<dbReference type="EMBL" id="FOVR01000007">
    <property type="protein sequence ID" value="SFO51007.1"/>
    <property type="molecule type" value="Genomic_DNA"/>
</dbReference>
<gene>
    <name evidence="2" type="ORF">SAMN04488056_10792</name>
</gene>
<accession>A0A1I5HRV0</accession>
<organism evidence="2 3">
    <name type="scientific">Cohaesibacter marisflavi</name>
    <dbReference type="NCBI Taxonomy" id="655353"/>
    <lineage>
        <taxon>Bacteria</taxon>
        <taxon>Pseudomonadati</taxon>
        <taxon>Pseudomonadota</taxon>
        <taxon>Alphaproteobacteria</taxon>
        <taxon>Hyphomicrobiales</taxon>
        <taxon>Cohaesibacteraceae</taxon>
    </lineage>
</organism>
<keyword evidence="1" id="KW-0472">Membrane</keyword>
<evidence type="ECO:0000313" key="2">
    <source>
        <dbReference type="EMBL" id="SFO51007.1"/>
    </source>
</evidence>
<keyword evidence="1" id="KW-1133">Transmembrane helix</keyword>
<evidence type="ECO:0000256" key="1">
    <source>
        <dbReference type="SAM" id="Phobius"/>
    </source>
</evidence>
<keyword evidence="3" id="KW-1185">Reference proteome</keyword>